<evidence type="ECO:0000259" key="1">
    <source>
        <dbReference type="PROSITE" id="PS51186"/>
    </source>
</evidence>
<gene>
    <name evidence="2" type="ORF">J2S11_003253</name>
</gene>
<dbReference type="SUPFAM" id="SSF55729">
    <property type="entry name" value="Acyl-CoA N-acyltransferases (Nat)"/>
    <property type="match status" value="1"/>
</dbReference>
<keyword evidence="3" id="KW-1185">Reference proteome</keyword>
<dbReference type="EMBL" id="JAUSTY010000015">
    <property type="protein sequence ID" value="MDQ0167328.1"/>
    <property type="molecule type" value="Genomic_DNA"/>
</dbReference>
<sequence>MDIHRLFRVVIEDTFNKEGLSYLKEDIEMEIDSKIKYLDQSLKRNGESRFFLLAVNEDKIIGTIEYGPSSQLINELTKGELKTIVEMGTVFVDPTQQRNGIGRMLFRALLLSMRANGIDEFCLDSGYRSAQKYWTKKLGQPDFVYKSYWGDENDHMIWRRKTIDILDEGTKGE</sequence>
<dbReference type="InterPro" id="IPR000182">
    <property type="entry name" value="GNAT_dom"/>
</dbReference>
<feature type="domain" description="N-acetyltransferase" evidence="1">
    <location>
        <begin position="10"/>
        <end position="164"/>
    </location>
</feature>
<reference evidence="2 3" key="1">
    <citation type="submission" date="2023-07" db="EMBL/GenBank/DDBJ databases">
        <title>Genomic Encyclopedia of Type Strains, Phase IV (KMG-IV): sequencing the most valuable type-strain genomes for metagenomic binning, comparative biology and taxonomic classification.</title>
        <authorList>
            <person name="Goeker M."/>
        </authorList>
    </citation>
    <scope>NUCLEOTIDE SEQUENCE [LARGE SCALE GENOMIC DNA]</scope>
    <source>
        <strain evidence="2 3">DSM 12751</strain>
    </source>
</reference>
<dbReference type="CDD" id="cd04301">
    <property type="entry name" value="NAT_SF"/>
    <property type="match status" value="1"/>
</dbReference>
<evidence type="ECO:0000313" key="3">
    <source>
        <dbReference type="Proteomes" id="UP001235840"/>
    </source>
</evidence>
<proteinExistence type="predicted"/>
<protein>
    <submittedName>
        <fullName evidence="2">GNAT superfamily N-acetyltransferase</fullName>
    </submittedName>
</protein>
<dbReference type="Proteomes" id="UP001235840">
    <property type="component" value="Unassembled WGS sequence"/>
</dbReference>
<dbReference type="Gene3D" id="3.40.630.30">
    <property type="match status" value="1"/>
</dbReference>
<name>A0ABT9W261_9BACI</name>
<accession>A0ABT9W261</accession>
<organism evidence="2 3">
    <name type="scientific">Caldalkalibacillus horti</name>
    <dbReference type="NCBI Taxonomy" id="77523"/>
    <lineage>
        <taxon>Bacteria</taxon>
        <taxon>Bacillati</taxon>
        <taxon>Bacillota</taxon>
        <taxon>Bacilli</taxon>
        <taxon>Bacillales</taxon>
        <taxon>Bacillaceae</taxon>
        <taxon>Caldalkalibacillus</taxon>
    </lineage>
</organism>
<evidence type="ECO:0000313" key="2">
    <source>
        <dbReference type="EMBL" id="MDQ0167328.1"/>
    </source>
</evidence>
<dbReference type="InterPro" id="IPR016181">
    <property type="entry name" value="Acyl_CoA_acyltransferase"/>
</dbReference>
<comment type="caution">
    <text evidence="2">The sequence shown here is derived from an EMBL/GenBank/DDBJ whole genome shotgun (WGS) entry which is preliminary data.</text>
</comment>
<dbReference type="PROSITE" id="PS51186">
    <property type="entry name" value="GNAT"/>
    <property type="match status" value="1"/>
</dbReference>
<dbReference type="Pfam" id="PF00583">
    <property type="entry name" value="Acetyltransf_1"/>
    <property type="match status" value="1"/>
</dbReference>